<feature type="region of interest" description="Disordered" evidence="1">
    <location>
        <begin position="35"/>
        <end position="65"/>
    </location>
</feature>
<keyword evidence="3" id="KW-1185">Reference proteome</keyword>
<evidence type="ECO:0000313" key="3">
    <source>
        <dbReference type="Proteomes" id="UP000677082"/>
    </source>
</evidence>
<evidence type="ECO:0000313" key="2">
    <source>
        <dbReference type="EMBL" id="GIM97849.1"/>
    </source>
</evidence>
<accession>A0A919WCS7</accession>
<protein>
    <submittedName>
        <fullName evidence="2">Uncharacterized protein</fullName>
    </submittedName>
</protein>
<dbReference type="Proteomes" id="UP000677082">
    <property type="component" value="Unassembled WGS sequence"/>
</dbReference>
<proteinExistence type="predicted"/>
<dbReference type="AlphaFoldDB" id="A0A919WCS7"/>
<name>A0A919WCS7_9ACTN</name>
<reference evidence="2 3" key="1">
    <citation type="submission" date="2021-03" db="EMBL/GenBank/DDBJ databases">
        <title>Whole genome shotgun sequence of Actinoplanes toevensis NBRC 105298.</title>
        <authorList>
            <person name="Komaki H."/>
            <person name="Tamura T."/>
        </authorList>
    </citation>
    <scope>NUCLEOTIDE SEQUENCE [LARGE SCALE GENOMIC DNA]</scope>
    <source>
        <strain evidence="2 3">NBRC 105298</strain>
    </source>
</reference>
<sequence>MTMAKMPRLRERTAAHEVVGALVDVVVMVTGSDARHGGAAVPEPSAAGGVAGPPFPVWPGVTVDR</sequence>
<evidence type="ECO:0000256" key="1">
    <source>
        <dbReference type="SAM" id="MobiDB-lite"/>
    </source>
</evidence>
<organism evidence="2 3">
    <name type="scientific">Paractinoplanes toevensis</name>
    <dbReference type="NCBI Taxonomy" id="571911"/>
    <lineage>
        <taxon>Bacteria</taxon>
        <taxon>Bacillati</taxon>
        <taxon>Actinomycetota</taxon>
        <taxon>Actinomycetes</taxon>
        <taxon>Micromonosporales</taxon>
        <taxon>Micromonosporaceae</taxon>
        <taxon>Paractinoplanes</taxon>
    </lineage>
</organism>
<comment type="caution">
    <text evidence="2">The sequence shown here is derived from an EMBL/GenBank/DDBJ whole genome shotgun (WGS) entry which is preliminary data.</text>
</comment>
<gene>
    <name evidence="2" type="ORF">Ato02nite_096420</name>
</gene>
<dbReference type="EMBL" id="BOQN01000160">
    <property type="protein sequence ID" value="GIM97849.1"/>
    <property type="molecule type" value="Genomic_DNA"/>
</dbReference>